<proteinExistence type="inferred from homology"/>
<dbReference type="Pfam" id="PF04095">
    <property type="entry name" value="NAPRTase"/>
    <property type="match status" value="2"/>
</dbReference>
<dbReference type="PANTHER" id="PTHR43816">
    <property type="entry name" value="NICOTINAMIDE PHOSPHORIBOSYLTRANSFERASE"/>
    <property type="match status" value="1"/>
</dbReference>
<evidence type="ECO:0000259" key="10">
    <source>
        <dbReference type="Pfam" id="PF18127"/>
    </source>
</evidence>
<comment type="similarity">
    <text evidence="1">Belongs to the NAPRTase family.</text>
</comment>
<organism evidence="11 12">
    <name type="scientific">Bacteriophage DSS3_VP1</name>
    <dbReference type="NCBI Taxonomy" id="2664196"/>
    <lineage>
        <taxon>Viruses</taxon>
        <taxon>Duplodnaviria</taxon>
        <taxon>Heunggongvirae</taxon>
        <taxon>Uroviricota</taxon>
        <taxon>Caudoviricetes</taxon>
        <taxon>Naomviridae</taxon>
        <taxon>Noahvirus</taxon>
        <taxon>Noahvirus arc</taxon>
    </lineage>
</organism>
<feature type="domain" description="Nicotinate/nicotinamide phosphoribosyltransferase" evidence="9">
    <location>
        <begin position="394"/>
        <end position="505"/>
    </location>
</feature>
<feature type="domain" description="Nicotinate/nicotinamide phosphoribosyltransferase" evidence="9">
    <location>
        <begin position="188"/>
        <end position="320"/>
    </location>
</feature>
<gene>
    <name evidence="11" type="ORF">DSS3VP1_00106</name>
</gene>
<accession>A0A7S5KQ57</accession>
<dbReference type="InterPro" id="IPR041525">
    <property type="entry name" value="N/Namide_PRibTrfase"/>
</dbReference>
<dbReference type="PIRSF" id="PIRSF005943">
    <property type="entry name" value="NMPRT"/>
    <property type="match status" value="1"/>
</dbReference>
<evidence type="ECO:0000256" key="6">
    <source>
        <dbReference type="ARBA" id="ARBA00035024"/>
    </source>
</evidence>
<dbReference type="GO" id="GO:0009435">
    <property type="term" value="P:NAD+ biosynthetic process"/>
    <property type="evidence" value="ECO:0007669"/>
    <property type="project" value="InterPro"/>
</dbReference>
<evidence type="ECO:0000313" key="11">
    <source>
        <dbReference type="EMBL" id="QGH74674.1"/>
    </source>
</evidence>
<dbReference type="InterPro" id="IPR016471">
    <property type="entry name" value="Nicotinamide_PRibTrfase"/>
</dbReference>
<dbReference type="InterPro" id="IPR036068">
    <property type="entry name" value="Nicotinate_pribotase-like_C"/>
</dbReference>
<evidence type="ECO:0000259" key="9">
    <source>
        <dbReference type="Pfam" id="PF04095"/>
    </source>
</evidence>
<dbReference type="NCBIfam" id="NF006629">
    <property type="entry name" value="PRK09198.1"/>
    <property type="match status" value="1"/>
</dbReference>
<dbReference type="InterPro" id="IPR013785">
    <property type="entry name" value="Aldolase_TIM"/>
</dbReference>
<evidence type="ECO:0000256" key="4">
    <source>
        <dbReference type="ARBA" id="ARBA00022679"/>
    </source>
</evidence>
<sequence>MENSNFNLMYQADFYKVSHIAQYPDNVSHIHSTLVARKACYNDNISKEEFMWFGHSLFLEKLEAFEQWFFTLTFEELCDVLKEYKIFLDTRLGADMDVAHWNELWKVRFLPITIHAMPERSIQKFQTPLLTVENIDSRFPWLVGFIETTMLSNIWPVSTAANRAWHIRKVIEDSMKNHTEEEREAIDFMAHDFSYRGMPGDEAAMLTGCGHLANFKGSDTIPAARAMERVYGETTGFSVAATEHSVMCAGGQEDEIETFKRLMKVYPTGILSVVSDTWDYFGTLTDILPKMKSKIMKRDGKLVIRPDSGNPIDIICGKPFIDASKDFYEGDSLEDYLNDTIWETNLNEGDKGLVWDGVDWWSFDVELFYDYECDFVSVKNIQPHERTFEDRGSLELLGETFGYTYDSQGLKLLDPHIGLIYGDGMNQERIKEILERMVALGWSPLNMVFGVGAYTYQFVTRDELSWAFKATAIKRDGEWVAIKKDPKTDPGKASLSGRFFEPDFVNIF</sequence>
<dbReference type="InterPro" id="IPR041529">
    <property type="entry name" value="DUF5598"/>
</dbReference>
<keyword evidence="3 11" id="KW-0328">Glycosyltransferase</keyword>
<comment type="catalytic activity">
    <reaction evidence="8">
        <text>beta-nicotinamide D-ribonucleotide + diphosphate = 5-phospho-alpha-D-ribose 1-diphosphate + nicotinamide + H(+)</text>
        <dbReference type="Rhea" id="RHEA:16149"/>
        <dbReference type="ChEBI" id="CHEBI:14649"/>
        <dbReference type="ChEBI" id="CHEBI:15378"/>
        <dbReference type="ChEBI" id="CHEBI:17154"/>
        <dbReference type="ChEBI" id="CHEBI:33019"/>
        <dbReference type="ChEBI" id="CHEBI:58017"/>
        <dbReference type="EC" id="2.4.2.12"/>
    </reaction>
    <physiologicalReaction direction="right-to-left" evidence="8">
        <dbReference type="Rhea" id="RHEA:16151"/>
    </physiologicalReaction>
</comment>
<dbReference type="GO" id="GO:0047280">
    <property type="term" value="F:nicotinamide phosphoribosyltransferase activity"/>
    <property type="evidence" value="ECO:0007669"/>
    <property type="project" value="UniProtKB-EC"/>
</dbReference>
<keyword evidence="12" id="KW-1185">Reference proteome</keyword>
<evidence type="ECO:0000256" key="7">
    <source>
        <dbReference type="ARBA" id="ARBA00035036"/>
    </source>
</evidence>
<dbReference type="Pfam" id="PF18127">
    <property type="entry name" value="NAMPT_N"/>
    <property type="match status" value="1"/>
</dbReference>
<evidence type="ECO:0000256" key="2">
    <source>
        <dbReference type="ARBA" id="ARBA00022642"/>
    </source>
</evidence>
<reference evidence="11 12" key="1">
    <citation type="submission" date="2019-10" db="EMBL/GenBank/DDBJ databases">
        <title>Isolation and characterisation of a new family of globally distributed lytic roseophage, the Naomivirus.</title>
        <authorList>
            <person name="Rihtman B."/>
            <person name="Puxty R.J."/>
            <person name="Hapeshi A."/>
            <person name="Zhan Y."/>
            <person name="Michinevski S."/>
            <person name="Waterfield N.R."/>
            <person name="Chen F."/>
            <person name="Millard A.D."/>
            <person name="Scanlan D.J."/>
            <person name="Chen Y."/>
        </authorList>
    </citation>
    <scope>NUCLEOTIDE SEQUENCE [LARGE SCALE GENOMIC DNA]</scope>
</reference>
<dbReference type="EMBL" id="MN602266">
    <property type="protein sequence ID" value="QGH74674.1"/>
    <property type="molecule type" value="Genomic_DNA"/>
</dbReference>
<evidence type="ECO:0000256" key="3">
    <source>
        <dbReference type="ARBA" id="ARBA00022676"/>
    </source>
</evidence>
<dbReference type="PANTHER" id="PTHR43816:SF1">
    <property type="entry name" value="NICOTINAMIDE PHOSPHORIBOSYLTRANSFERASE"/>
    <property type="match status" value="1"/>
</dbReference>
<evidence type="ECO:0000256" key="8">
    <source>
        <dbReference type="ARBA" id="ARBA00047835"/>
    </source>
</evidence>
<dbReference type="SUPFAM" id="SSF51690">
    <property type="entry name" value="Nicotinate/Quinolinate PRTase C-terminal domain-like"/>
    <property type="match status" value="1"/>
</dbReference>
<dbReference type="EC" id="2.4.2.12" evidence="6"/>
<evidence type="ECO:0000256" key="5">
    <source>
        <dbReference type="ARBA" id="ARBA00035007"/>
    </source>
</evidence>
<evidence type="ECO:0000256" key="1">
    <source>
        <dbReference type="ARBA" id="ARBA00010897"/>
    </source>
</evidence>
<keyword evidence="4 11" id="KW-0808">Transferase</keyword>
<keyword evidence="2" id="KW-0662">Pyridine nucleotide biosynthesis</keyword>
<feature type="domain" description="Nicotinamide phosphoribosyltransferase N-terminal" evidence="10">
    <location>
        <begin position="7"/>
        <end position="62"/>
    </location>
</feature>
<evidence type="ECO:0000313" key="12">
    <source>
        <dbReference type="Proteomes" id="UP000594402"/>
    </source>
</evidence>
<dbReference type="Proteomes" id="UP000594402">
    <property type="component" value="Segment"/>
</dbReference>
<name>A0A7S5KQ57_9CAUD</name>
<dbReference type="Gene3D" id="3.20.20.70">
    <property type="entry name" value="Aldolase class I"/>
    <property type="match status" value="1"/>
</dbReference>
<comment type="pathway">
    <text evidence="5">Cofactor biosynthesis; NAD(+) biosynthesis; nicotinamide D-ribonucleotide from 5-phospho-alpha-D-ribose 1-diphosphate and nicotinamide: step 1/1.</text>
</comment>
<protein>
    <recommendedName>
        <fullName evidence="7">Nicotinamide phosphoribosyltransferase</fullName>
        <ecNumber evidence="6">2.4.2.12</ecNumber>
    </recommendedName>
</protein>